<dbReference type="GO" id="GO:0009941">
    <property type="term" value="C:chloroplast envelope"/>
    <property type="evidence" value="ECO:0007669"/>
    <property type="project" value="TreeGrafter"/>
</dbReference>
<keyword evidence="1" id="KW-0812">Transmembrane</keyword>
<comment type="caution">
    <text evidence="2">The sequence shown here is derived from an EMBL/GenBank/DDBJ whole genome shotgun (WGS) entry which is preliminary data.</text>
</comment>
<reference evidence="2" key="1">
    <citation type="submission" date="2020-06" db="EMBL/GenBank/DDBJ databases">
        <authorList>
            <person name="Li T."/>
            <person name="Hu X."/>
            <person name="Zhang T."/>
            <person name="Song X."/>
            <person name="Zhang H."/>
            <person name="Dai N."/>
            <person name="Sheng W."/>
            <person name="Hou X."/>
            <person name="Wei L."/>
        </authorList>
    </citation>
    <scope>NUCLEOTIDE SEQUENCE</scope>
    <source>
        <strain evidence="2">K16</strain>
        <tissue evidence="2">Leaf</tissue>
    </source>
</reference>
<dbReference type="AlphaFoldDB" id="A0AAE2BMP8"/>
<proteinExistence type="predicted"/>
<feature type="transmembrane region" description="Helical" evidence="1">
    <location>
        <begin position="272"/>
        <end position="289"/>
    </location>
</feature>
<keyword evidence="1" id="KW-0472">Membrane</keyword>
<organism evidence="2 3">
    <name type="scientific">Sesamum angolense</name>
    <dbReference type="NCBI Taxonomy" id="2727404"/>
    <lineage>
        <taxon>Eukaryota</taxon>
        <taxon>Viridiplantae</taxon>
        <taxon>Streptophyta</taxon>
        <taxon>Embryophyta</taxon>
        <taxon>Tracheophyta</taxon>
        <taxon>Spermatophyta</taxon>
        <taxon>Magnoliopsida</taxon>
        <taxon>eudicotyledons</taxon>
        <taxon>Gunneridae</taxon>
        <taxon>Pentapetalae</taxon>
        <taxon>asterids</taxon>
        <taxon>lamiids</taxon>
        <taxon>Lamiales</taxon>
        <taxon>Pedaliaceae</taxon>
        <taxon>Sesamum</taxon>
    </lineage>
</organism>
<dbReference type="PANTHER" id="PTHR34809:SF1">
    <property type="entry name" value="MALTOSE EXCESS PROTEIN 1, CHLOROPLASTIC-RELATED"/>
    <property type="match status" value="1"/>
</dbReference>
<feature type="transmembrane region" description="Helical" evidence="1">
    <location>
        <begin position="243"/>
        <end position="266"/>
    </location>
</feature>
<dbReference type="Proteomes" id="UP001289374">
    <property type="component" value="Unassembled WGS sequence"/>
</dbReference>
<feature type="transmembrane region" description="Helical" evidence="1">
    <location>
        <begin position="154"/>
        <end position="170"/>
    </location>
</feature>
<evidence type="ECO:0000313" key="2">
    <source>
        <dbReference type="EMBL" id="KAK4390995.1"/>
    </source>
</evidence>
<feature type="transmembrane region" description="Helical" evidence="1">
    <location>
        <begin position="182"/>
        <end position="200"/>
    </location>
</feature>
<evidence type="ECO:0000313" key="3">
    <source>
        <dbReference type="Proteomes" id="UP001289374"/>
    </source>
</evidence>
<reference evidence="2" key="2">
    <citation type="journal article" date="2024" name="Plant">
        <title>Genomic evolution and insights into agronomic trait innovations of Sesamum species.</title>
        <authorList>
            <person name="Miao H."/>
            <person name="Wang L."/>
            <person name="Qu L."/>
            <person name="Liu H."/>
            <person name="Sun Y."/>
            <person name="Le M."/>
            <person name="Wang Q."/>
            <person name="Wei S."/>
            <person name="Zheng Y."/>
            <person name="Lin W."/>
            <person name="Duan Y."/>
            <person name="Cao H."/>
            <person name="Xiong S."/>
            <person name="Wang X."/>
            <person name="Wei L."/>
            <person name="Li C."/>
            <person name="Ma Q."/>
            <person name="Ju M."/>
            <person name="Zhao R."/>
            <person name="Li G."/>
            <person name="Mu C."/>
            <person name="Tian Q."/>
            <person name="Mei H."/>
            <person name="Zhang T."/>
            <person name="Gao T."/>
            <person name="Zhang H."/>
        </authorList>
    </citation>
    <scope>NUCLEOTIDE SEQUENCE</scope>
    <source>
        <strain evidence="2">K16</strain>
    </source>
</reference>
<dbReference type="GO" id="GO:0005363">
    <property type="term" value="F:maltose transmembrane transporter activity"/>
    <property type="evidence" value="ECO:0007669"/>
    <property type="project" value="TreeGrafter"/>
</dbReference>
<feature type="transmembrane region" description="Helical" evidence="1">
    <location>
        <begin position="212"/>
        <end position="231"/>
    </location>
</feature>
<protein>
    <submittedName>
        <fullName evidence="2">Maltose excess protein 1-like, chloroplastic</fullName>
    </submittedName>
</protein>
<keyword evidence="1" id="KW-1133">Transmembrane helix</keyword>
<gene>
    <name evidence="2" type="ORF">Sango_2162800</name>
</gene>
<sequence length="311" mass="34821">MAGSLLLMDKVRLRSLRPSDYCAFSSYPKSLKSFSCPQPHLESIFTKKLHLKRIIFSGQSICCYRLKPLYACSSEDAQPINQESVHVRGKGLEQWDSLTAKFAGAANVPFLLLQLPQIVLNTRNLLAGNKSALLAVPWLVMWSTFVPYIPNTVFPGLIAFVTAVLAVLTARMGKHSEKGIKILGILSGWTATLLFMWMPVAQLWTNLLNPEYIKGLSAVTMLLAMVGNGLLIPRALFIRDLMWFTGSTWACVFYGWGNLVCLYCFNSISREFFLASTLAFIAWIGMTFWRDAQVHDHGSPLTSLKELLFGR</sequence>
<name>A0AAE2BMP8_9LAMI</name>
<keyword evidence="3" id="KW-1185">Reference proteome</keyword>
<dbReference type="PANTHER" id="PTHR34809">
    <property type="entry name" value="MALTOSE EXCESS PROTEIN 1, CHLOROPLASTIC-RELATED"/>
    <property type="match status" value="1"/>
</dbReference>
<dbReference type="InterPro" id="IPR034628">
    <property type="entry name" value="MEX1/MEX1-like"/>
</dbReference>
<accession>A0AAE2BMP8</accession>
<evidence type="ECO:0000256" key="1">
    <source>
        <dbReference type="SAM" id="Phobius"/>
    </source>
</evidence>
<dbReference type="EMBL" id="JACGWL010000012">
    <property type="protein sequence ID" value="KAK4390995.1"/>
    <property type="molecule type" value="Genomic_DNA"/>
</dbReference>